<dbReference type="Proteomes" id="UP001219518">
    <property type="component" value="Unassembled WGS sequence"/>
</dbReference>
<proteinExistence type="predicted"/>
<dbReference type="AlphaFoldDB" id="A0AAE1HJ05"/>
<evidence type="ECO:0000313" key="2">
    <source>
        <dbReference type="Proteomes" id="UP001219518"/>
    </source>
</evidence>
<reference evidence="1" key="2">
    <citation type="journal article" date="2023" name="BMC Genomics">
        <title>Pest status, molecular evolution, and epigenetic factors derived from the genome assembly of Frankliniella fusca, a thysanopteran phytovirus vector.</title>
        <authorList>
            <person name="Catto M.A."/>
            <person name="Labadie P.E."/>
            <person name="Jacobson A.L."/>
            <person name="Kennedy G.G."/>
            <person name="Srinivasan R."/>
            <person name="Hunt B.G."/>
        </authorList>
    </citation>
    <scope>NUCLEOTIDE SEQUENCE</scope>
    <source>
        <strain evidence="1">PL_HMW_Pooled</strain>
    </source>
</reference>
<dbReference type="EMBL" id="JAHWGI010001070">
    <property type="protein sequence ID" value="KAK3922167.1"/>
    <property type="molecule type" value="Genomic_DNA"/>
</dbReference>
<protein>
    <submittedName>
        <fullName evidence="1">Proline--tRNA ligase</fullName>
    </submittedName>
</protein>
<name>A0AAE1HJ05_9NEOP</name>
<keyword evidence="1" id="KW-0436">Ligase</keyword>
<accession>A0AAE1HJ05</accession>
<reference evidence="1" key="1">
    <citation type="submission" date="2021-07" db="EMBL/GenBank/DDBJ databases">
        <authorList>
            <person name="Catto M.A."/>
            <person name="Jacobson A."/>
            <person name="Kennedy G."/>
            <person name="Labadie P."/>
            <person name="Hunt B.G."/>
            <person name="Srinivasan R."/>
        </authorList>
    </citation>
    <scope>NUCLEOTIDE SEQUENCE</scope>
    <source>
        <strain evidence="1">PL_HMW_Pooled</strain>
        <tissue evidence="1">Head</tissue>
    </source>
</reference>
<dbReference type="GO" id="GO:0016874">
    <property type="term" value="F:ligase activity"/>
    <property type="evidence" value="ECO:0007669"/>
    <property type="project" value="UniProtKB-KW"/>
</dbReference>
<evidence type="ECO:0000313" key="1">
    <source>
        <dbReference type="EMBL" id="KAK3922167.1"/>
    </source>
</evidence>
<comment type="caution">
    <text evidence="1">The sequence shown here is derived from an EMBL/GenBank/DDBJ whole genome shotgun (WGS) entry which is preliminary data.</text>
</comment>
<keyword evidence="2" id="KW-1185">Reference proteome</keyword>
<organism evidence="1 2">
    <name type="scientific">Frankliniella fusca</name>
    <dbReference type="NCBI Taxonomy" id="407009"/>
    <lineage>
        <taxon>Eukaryota</taxon>
        <taxon>Metazoa</taxon>
        <taxon>Ecdysozoa</taxon>
        <taxon>Arthropoda</taxon>
        <taxon>Hexapoda</taxon>
        <taxon>Insecta</taxon>
        <taxon>Pterygota</taxon>
        <taxon>Neoptera</taxon>
        <taxon>Paraneoptera</taxon>
        <taxon>Thysanoptera</taxon>
        <taxon>Terebrantia</taxon>
        <taxon>Thripoidea</taxon>
        <taxon>Thripidae</taxon>
        <taxon>Frankliniella</taxon>
    </lineage>
</organism>
<gene>
    <name evidence="1" type="ORF">KUF71_011662</name>
</gene>
<sequence length="150" mass="17206">MVLENLVSSFAMSAEEVIYFKARRRELKEDLLDTRKALKVAFRKVDSVLRKLQDVDLDETFDEVAELQAASGVVSRIEPVQESKAMPVENPAVSTPRKREDGHICKLPRCEEHQPFRATVREAAKLSKAQRKMWSREPAHTPEGFWNLTL</sequence>